<reference evidence="5" key="1">
    <citation type="submission" date="2023-03" db="EMBL/GenBank/DDBJ databases">
        <title>Massive genome expansion in bonnet fungi (Mycena s.s.) driven by repeated elements and novel gene families across ecological guilds.</title>
        <authorList>
            <consortium name="Lawrence Berkeley National Laboratory"/>
            <person name="Harder C.B."/>
            <person name="Miyauchi S."/>
            <person name="Viragh M."/>
            <person name="Kuo A."/>
            <person name="Thoen E."/>
            <person name="Andreopoulos B."/>
            <person name="Lu D."/>
            <person name="Skrede I."/>
            <person name="Drula E."/>
            <person name="Henrissat B."/>
            <person name="Morin E."/>
            <person name="Kohler A."/>
            <person name="Barry K."/>
            <person name="LaButti K."/>
            <person name="Morin E."/>
            <person name="Salamov A."/>
            <person name="Lipzen A."/>
            <person name="Mereny Z."/>
            <person name="Hegedus B."/>
            <person name="Baldrian P."/>
            <person name="Stursova M."/>
            <person name="Weitz H."/>
            <person name="Taylor A."/>
            <person name="Grigoriev I.V."/>
            <person name="Nagy L.G."/>
            <person name="Martin F."/>
            <person name="Kauserud H."/>
        </authorList>
    </citation>
    <scope>NUCLEOTIDE SEQUENCE</scope>
    <source>
        <strain evidence="5">CBHHK002</strain>
    </source>
</reference>
<dbReference type="EMBL" id="JARIHO010000002">
    <property type="protein sequence ID" value="KAJ7367373.1"/>
    <property type="molecule type" value="Genomic_DNA"/>
</dbReference>
<feature type="compositionally biased region" description="Acidic residues" evidence="4">
    <location>
        <begin position="496"/>
        <end position="512"/>
    </location>
</feature>
<keyword evidence="6" id="KW-1185">Reference proteome</keyword>
<dbReference type="InterPro" id="IPR045151">
    <property type="entry name" value="DCAF8"/>
</dbReference>
<dbReference type="PROSITE" id="PS50082">
    <property type="entry name" value="WD_REPEATS_2"/>
    <property type="match status" value="1"/>
</dbReference>
<dbReference type="GO" id="GO:0005737">
    <property type="term" value="C:cytoplasm"/>
    <property type="evidence" value="ECO:0007669"/>
    <property type="project" value="TreeGrafter"/>
</dbReference>
<dbReference type="GO" id="GO:0080008">
    <property type="term" value="C:Cul4-RING E3 ubiquitin ligase complex"/>
    <property type="evidence" value="ECO:0007669"/>
    <property type="project" value="TreeGrafter"/>
</dbReference>
<comment type="caution">
    <text evidence="5">The sequence shown here is derived from an EMBL/GenBank/DDBJ whole genome shotgun (WGS) entry which is preliminary data.</text>
</comment>
<evidence type="ECO:0000256" key="2">
    <source>
        <dbReference type="ARBA" id="ARBA00022737"/>
    </source>
</evidence>
<evidence type="ECO:0000256" key="3">
    <source>
        <dbReference type="PROSITE-ProRule" id="PRU00221"/>
    </source>
</evidence>
<feature type="region of interest" description="Disordered" evidence="4">
    <location>
        <begin position="1"/>
        <end position="45"/>
    </location>
</feature>
<dbReference type="PROSITE" id="PS50294">
    <property type="entry name" value="WD_REPEATS_REGION"/>
    <property type="match status" value="1"/>
</dbReference>
<evidence type="ECO:0000256" key="1">
    <source>
        <dbReference type="ARBA" id="ARBA00022574"/>
    </source>
</evidence>
<dbReference type="PANTHER" id="PTHR15574:SF40">
    <property type="entry name" value="WD AND TETRATRICOPEPTIDE REPEATS PROTEIN 1"/>
    <property type="match status" value="1"/>
</dbReference>
<feature type="compositionally biased region" description="Acidic residues" evidence="4">
    <location>
        <begin position="563"/>
        <end position="592"/>
    </location>
</feature>
<proteinExistence type="predicted"/>
<feature type="compositionally biased region" description="Basic residues" evidence="4">
    <location>
        <begin position="1"/>
        <end position="15"/>
    </location>
</feature>
<dbReference type="AlphaFoldDB" id="A0AAD7ASV8"/>
<dbReference type="GO" id="GO:0045717">
    <property type="term" value="P:negative regulation of fatty acid biosynthetic process"/>
    <property type="evidence" value="ECO:0007669"/>
    <property type="project" value="TreeGrafter"/>
</dbReference>
<sequence length="592" mass="64809">MKHREARPTNLKRGRPAGLESDGIASEPSKSAKFSDPQDFHPTRRRPVFVSDLRNHVPTLKGPRVQRTRAVETLLDRGFPYSRKLNAHTSCVNALAFSSLDGRFLASGGDDLNIHLWDLHEERVNKPCCTFQGPRENIFVLSFSAHNRFIFSGGADDTVLKFDASTLERINTQVPRSPGAIFRQHDDSIRGIAPHPVQDDIFITGSEDGCLILHDCRIGPRTSDQDTIQLTAEVTGVEFHPVMEHVFVTSDQRGNVCLRDTRMAFGPLFRRTQEGVVQTYNTKLSRRGIQHLSNPETSSISFNRQGTQLGVTMLNYFPTIYSLNDADPVAVCSASNLPDGTPVPPGERTYANACTMKHGSFGGPGLDTDALYAAGSDDFRAYIWSLPSPASLAAQRRIIPYAEWEAGEHAGVTAFAERATGPRCIPAQLHTPRARLGGHSSIVNTVLVHPHMFLAASAGIEAEVVLHGAVDSLLGGMKRTPARVRKIGEAWGPEPLEVEEDDEGQEGSEDGWDVERVADDQGRTIRLFDGLLRAEGGIDVFAARRWYTHGGDGGGVVGMDNDGQGDSDSEDDEDKSSESEVDEDDDVDMEDV</sequence>
<feature type="region of interest" description="Disordered" evidence="4">
    <location>
        <begin position="551"/>
        <end position="592"/>
    </location>
</feature>
<dbReference type="InterPro" id="IPR001680">
    <property type="entry name" value="WD40_rpt"/>
</dbReference>
<protein>
    <submittedName>
        <fullName evidence="5">WD40 repeat-like protein</fullName>
    </submittedName>
</protein>
<accession>A0AAD7ASV8</accession>
<organism evidence="5 6">
    <name type="scientific">Mycena albidolilacea</name>
    <dbReference type="NCBI Taxonomy" id="1033008"/>
    <lineage>
        <taxon>Eukaryota</taxon>
        <taxon>Fungi</taxon>
        <taxon>Dikarya</taxon>
        <taxon>Basidiomycota</taxon>
        <taxon>Agaricomycotina</taxon>
        <taxon>Agaricomycetes</taxon>
        <taxon>Agaricomycetidae</taxon>
        <taxon>Agaricales</taxon>
        <taxon>Marasmiineae</taxon>
        <taxon>Mycenaceae</taxon>
        <taxon>Mycena</taxon>
    </lineage>
</organism>
<dbReference type="InterPro" id="IPR019775">
    <property type="entry name" value="WD40_repeat_CS"/>
</dbReference>
<keyword evidence="2" id="KW-0677">Repeat</keyword>
<feature type="region of interest" description="Disordered" evidence="4">
    <location>
        <begin position="488"/>
        <end position="514"/>
    </location>
</feature>
<feature type="repeat" description="WD" evidence="3">
    <location>
        <begin position="85"/>
        <end position="127"/>
    </location>
</feature>
<name>A0AAD7ASV8_9AGAR</name>
<gene>
    <name evidence="5" type="ORF">DFH08DRAFT_729960</name>
</gene>
<evidence type="ECO:0000313" key="5">
    <source>
        <dbReference type="EMBL" id="KAJ7367373.1"/>
    </source>
</evidence>
<dbReference type="PANTHER" id="PTHR15574">
    <property type="entry name" value="WD REPEAT DOMAIN-CONTAINING FAMILY"/>
    <property type="match status" value="1"/>
</dbReference>
<dbReference type="InterPro" id="IPR036322">
    <property type="entry name" value="WD40_repeat_dom_sf"/>
</dbReference>
<dbReference type="Gene3D" id="2.130.10.10">
    <property type="entry name" value="YVTN repeat-like/Quinoprotein amine dehydrogenase"/>
    <property type="match status" value="2"/>
</dbReference>
<dbReference type="SUPFAM" id="SSF50978">
    <property type="entry name" value="WD40 repeat-like"/>
    <property type="match status" value="1"/>
</dbReference>
<keyword evidence="1 3" id="KW-0853">WD repeat</keyword>
<dbReference type="Pfam" id="PF00400">
    <property type="entry name" value="WD40"/>
    <property type="match status" value="3"/>
</dbReference>
<dbReference type="InterPro" id="IPR015943">
    <property type="entry name" value="WD40/YVTN_repeat-like_dom_sf"/>
</dbReference>
<dbReference type="Proteomes" id="UP001218218">
    <property type="component" value="Unassembled WGS sequence"/>
</dbReference>
<dbReference type="SMART" id="SM00320">
    <property type="entry name" value="WD40"/>
    <property type="match status" value="6"/>
</dbReference>
<dbReference type="PROSITE" id="PS00678">
    <property type="entry name" value="WD_REPEATS_1"/>
    <property type="match status" value="1"/>
</dbReference>
<evidence type="ECO:0000256" key="4">
    <source>
        <dbReference type="SAM" id="MobiDB-lite"/>
    </source>
</evidence>
<evidence type="ECO:0000313" key="6">
    <source>
        <dbReference type="Proteomes" id="UP001218218"/>
    </source>
</evidence>